<name>A0A6I5KZK6_9FLAO</name>
<proteinExistence type="predicted"/>
<dbReference type="EMBL" id="JAAAMI010000002">
    <property type="protein sequence ID" value="NDV42901.1"/>
    <property type="molecule type" value="Genomic_DNA"/>
</dbReference>
<dbReference type="AlphaFoldDB" id="A0A6I5KZK6"/>
<gene>
    <name evidence="1" type="ORF">GTK07_06135</name>
</gene>
<evidence type="ECO:0000313" key="1">
    <source>
        <dbReference type="EMBL" id="NDV42901.1"/>
    </source>
</evidence>
<dbReference type="Proteomes" id="UP000468707">
    <property type="component" value="Unassembled WGS sequence"/>
</dbReference>
<keyword evidence="2" id="KW-1185">Reference proteome</keyword>
<sequence>MKLEQLYCKEAFSPFFGKDWVLICDLANLVDADIEQKWGEDYFEVLEGHGESVYKLKDYFTGILAGQGESISNGALAVIMKFIACLFKEAYYDYNAGIGDATPTCEWFANIRENIRPYVTQVESYLGHGDLALRLAAHRLIEEWKKAEHFIVKDRKGFPSIVFSK</sequence>
<organism evidence="1 2">
    <name type="scientific">Flagellimonas sediminis</name>
    <dbReference type="NCBI Taxonomy" id="2696468"/>
    <lineage>
        <taxon>Bacteria</taxon>
        <taxon>Pseudomonadati</taxon>
        <taxon>Bacteroidota</taxon>
        <taxon>Flavobacteriia</taxon>
        <taxon>Flavobacteriales</taxon>
        <taxon>Flavobacteriaceae</taxon>
        <taxon>Flagellimonas</taxon>
    </lineage>
</organism>
<comment type="caution">
    <text evidence="1">The sequence shown here is derived from an EMBL/GenBank/DDBJ whole genome shotgun (WGS) entry which is preliminary data.</text>
</comment>
<dbReference type="RefSeq" id="WP_163634101.1">
    <property type="nucleotide sequence ID" value="NZ_JAAAMI010000002.1"/>
</dbReference>
<reference evidence="1 2" key="1">
    <citation type="submission" date="2020-01" db="EMBL/GenBank/DDBJ databases">
        <title>Muricauda sediminis sp.nov. 40Bstr401.</title>
        <authorList>
            <person name="Xue Z."/>
            <person name="Zhu S."/>
            <person name="Ren N."/>
            <person name="Chen T."/>
            <person name="Chen X."/>
            <person name="Chen J."/>
            <person name="Yang J."/>
        </authorList>
    </citation>
    <scope>NUCLEOTIDE SEQUENCE [LARGE SCALE GENOMIC DNA]</scope>
    <source>
        <strain evidence="1 2">40Bstr401</strain>
    </source>
</reference>
<accession>A0A6I5KZK6</accession>
<protein>
    <submittedName>
        <fullName evidence="1">Uncharacterized protein</fullName>
    </submittedName>
</protein>
<evidence type="ECO:0000313" key="2">
    <source>
        <dbReference type="Proteomes" id="UP000468707"/>
    </source>
</evidence>